<comment type="caution">
    <text evidence="1">The sequence shown here is derived from an EMBL/GenBank/DDBJ whole genome shotgun (WGS) entry which is preliminary data.</text>
</comment>
<accession>A0A4R0YWQ8</accession>
<keyword evidence="2" id="KW-1185">Reference proteome</keyword>
<name>A0A4R0YWQ8_9GAMM</name>
<protein>
    <submittedName>
        <fullName evidence="1">Porin</fullName>
    </submittedName>
</protein>
<proteinExistence type="predicted"/>
<organism evidence="1 2">
    <name type="scientific">Dyella soli</name>
    <dbReference type="NCBI Taxonomy" id="522319"/>
    <lineage>
        <taxon>Bacteria</taxon>
        <taxon>Pseudomonadati</taxon>
        <taxon>Pseudomonadota</taxon>
        <taxon>Gammaproteobacteria</taxon>
        <taxon>Lysobacterales</taxon>
        <taxon>Rhodanobacteraceae</taxon>
        <taxon>Dyella</taxon>
    </lineage>
</organism>
<dbReference type="AlphaFoldDB" id="A0A4R0YWQ8"/>
<reference evidence="1 2" key="1">
    <citation type="submission" date="2019-02" db="EMBL/GenBank/DDBJ databases">
        <title>Dyella amyloliquefaciens sp. nov., isolated from forest soil.</title>
        <authorList>
            <person name="Gao Z.-H."/>
            <person name="Qiu L.-H."/>
        </authorList>
    </citation>
    <scope>NUCLEOTIDE SEQUENCE [LARGE SCALE GENOMIC DNA]</scope>
    <source>
        <strain evidence="1 2">KACC 12747</strain>
    </source>
</reference>
<dbReference type="InterPro" id="IPR010870">
    <property type="entry name" value="Porin_O/P"/>
</dbReference>
<dbReference type="Pfam" id="PF07396">
    <property type="entry name" value="Porin_O_P"/>
    <property type="match status" value="1"/>
</dbReference>
<sequence length="413" mass="46779">MSEAGIRSPWWSTTVRWLLATGVLSLVPPAVFADGYDFYSNWPTHITASDGTDFGLAVLYQYDLNQFSHDQGRFEDASTNRRRYFGLFLRKPGVYDAIVQYDYQARQWVDTFVRIRTSGAIGIDLGNLRFGYSKTPVGFEGVTSSSATTFIETALPTQAVWEGRRAGVDWAWVRPHFIVNVGDYFWRKDLDGNNPGTTLAARAAWMPINRQGHVLHLGLSASREKLDWADQGALPPLARLRARPEDGLSPVRLVDSGPLPYSRQVDRQGFEALWIDGPWSVQGEYLQARVDRDHGKPDFATHGFYLFTTWTLTGEARYYSDGNVADRRYNGRDLQAIRPTHPWGAVELAVRYSELDLNDGAISGGAEHDWTVGANWYIGEHLKVQANYVRAFSERRGLQVNPHIFEMRAQVYF</sequence>
<gene>
    <name evidence="1" type="ORF">EZM97_14090</name>
</gene>
<evidence type="ECO:0000313" key="2">
    <source>
        <dbReference type="Proteomes" id="UP000291822"/>
    </source>
</evidence>
<dbReference type="Gene3D" id="2.40.160.10">
    <property type="entry name" value="Porin"/>
    <property type="match status" value="1"/>
</dbReference>
<dbReference type="EMBL" id="SJTG01000002">
    <property type="protein sequence ID" value="TCI11358.1"/>
    <property type="molecule type" value="Genomic_DNA"/>
</dbReference>
<dbReference type="InterPro" id="IPR023614">
    <property type="entry name" value="Porin_dom_sf"/>
</dbReference>
<dbReference type="Proteomes" id="UP000291822">
    <property type="component" value="Unassembled WGS sequence"/>
</dbReference>
<evidence type="ECO:0000313" key="1">
    <source>
        <dbReference type="EMBL" id="TCI11358.1"/>
    </source>
</evidence>
<dbReference type="SUPFAM" id="SSF56935">
    <property type="entry name" value="Porins"/>
    <property type="match status" value="1"/>
</dbReference>